<sequence>MTYNARFEKLLPTINISDEFLIIEDAYTTLGEDWLAYVKHTLSLAFKKDTKFKTIRDAVKKPQSLLSLSDKAKNLLGMGEDFCVIDIDIDRNNQIKVTPIMGYDELIKIYFSSEKQKVHGMGVKAIIDRFFGYQWGKKKLLYPIKKVPEGYQRPDNWNEMIMETELSVKLTTWFTQQLKGKAKANYYHRRQALNRVLSATTWYTLSQISDRELTLLRDAIVGNEHQSDGRRTNEFDILIINDLRYMLIDSGRDDITPPRDIAREKRSDYFGEGSSLDERFEWVDTERFPNLTEIKEKAYDYIHRLKIEGAAAGTINGKATAVNNFFRFLMDVYPFEKIDIDRIDESFEPGSSKSLLGYLEEVRSSRESAITELYKIIQFLVHCELYSAKSRKNTPQQRKKAKREPYRDAMPKEMVAHIVEILKNRPPNSTTRWNRYKADSSWWEHDVYPVYPMMMLFGYYIPIRGEQVRNLCRENSFVFDSYGKIERFVINTDKNVNKRYLHEVPCVWDDLQAFVPFLKWHKEYFPHLSKVKYHNDDNSPWEDIVPLMITPQVLRPMSKKTHMDYHKRVLCQYQIEVMEKAKKEGHSNYPVVAWRKDKKPFFKSVEELNRASSTAMDNIGISYDIHSLRVTGATRYLEAGVGIKTVMDLTGHASAETLIRIYVQLTREEKEQTLRSAAERIFFGKKEDLIENTDQLIRGEFVSAYNKGKDEIKHSLEENKLFSLYRKASATKTAKELYPGVEIALEKHPTTWRPMIHGICPAVKCPEGRENKCSLCPYLITGKLFIDGVVHQLNNLFAAFQRESVVIEEEKNKGYENHAKIEAQETRLEEILGYQEILDRIKHDMEQECEESSLVQGKDLARGHRKSLIVAEKIPTELAYLKNAYDAQLLGVEKDHFGMKILTIKAMKVAVEMGDKDAFDSIGRDESKAIDLLMSYYTNGIEHKEDIGNFISSIGILPQKTEKSP</sequence>
<keyword evidence="1" id="KW-0233">DNA recombination</keyword>
<dbReference type="AlphaFoldDB" id="A0A7M1S393"/>
<dbReference type="GO" id="GO:0015074">
    <property type="term" value="P:DNA integration"/>
    <property type="evidence" value="ECO:0007669"/>
    <property type="project" value="InterPro"/>
</dbReference>
<dbReference type="RefSeq" id="WP_197548608.1">
    <property type="nucleotide sequence ID" value="NZ_CP063164.1"/>
</dbReference>
<dbReference type="InterPro" id="IPR013762">
    <property type="entry name" value="Integrase-like_cat_sf"/>
</dbReference>
<evidence type="ECO:0000259" key="2">
    <source>
        <dbReference type="PROSITE" id="PS51898"/>
    </source>
</evidence>
<accession>A0A7M1S393</accession>
<gene>
    <name evidence="3" type="ORF">IMZ28_10890</name>
</gene>
<feature type="domain" description="Tyr recombinase" evidence="2">
    <location>
        <begin position="405"/>
        <end position="675"/>
    </location>
</feature>
<dbReference type="EMBL" id="CP063164">
    <property type="protein sequence ID" value="QOR61903.1"/>
    <property type="molecule type" value="Genomic_DNA"/>
</dbReference>
<dbReference type="Gene3D" id="1.10.443.10">
    <property type="entry name" value="Intergrase catalytic core"/>
    <property type="match status" value="1"/>
</dbReference>
<dbReference type="Proteomes" id="UP000595074">
    <property type="component" value="Chromosome"/>
</dbReference>
<dbReference type="Pfam" id="PF00589">
    <property type="entry name" value="Phage_integrase"/>
    <property type="match status" value="1"/>
</dbReference>
<dbReference type="GO" id="GO:0003677">
    <property type="term" value="F:DNA binding"/>
    <property type="evidence" value="ECO:0007669"/>
    <property type="project" value="InterPro"/>
</dbReference>
<dbReference type="InterPro" id="IPR002104">
    <property type="entry name" value="Integrase_catalytic"/>
</dbReference>
<dbReference type="GO" id="GO:0006310">
    <property type="term" value="P:DNA recombination"/>
    <property type="evidence" value="ECO:0007669"/>
    <property type="project" value="UniProtKB-KW"/>
</dbReference>
<reference evidence="3 4" key="1">
    <citation type="submission" date="2020-10" db="EMBL/GenBank/DDBJ databases">
        <title>The genome of sulfurovum sp.</title>
        <authorList>
            <person name="Xie S."/>
            <person name="Shao Z."/>
            <person name="Jiang L."/>
        </authorList>
    </citation>
    <scope>NUCLEOTIDE SEQUENCE [LARGE SCALE GENOMIC DNA]</scope>
    <source>
        <strain evidence="3 4">ST-419</strain>
    </source>
</reference>
<evidence type="ECO:0000313" key="3">
    <source>
        <dbReference type="EMBL" id="QOR61903.1"/>
    </source>
</evidence>
<protein>
    <submittedName>
        <fullName evidence="3">Site-specific integrase</fullName>
    </submittedName>
</protein>
<keyword evidence="4" id="KW-1185">Reference proteome</keyword>
<evidence type="ECO:0000313" key="4">
    <source>
        <dbReference type="Proteomes" id="UP000595074"/>
    </source>
</evidence>
<dbReference type="KEGG" id="sinu:IMZ28_10890"/>
<organism evidence="3 4">
    <name type="scientific">Sulfurovum indicum</name>
    <dbReference type="NCBI Taxonomy" id="2779528"/>
    <lineage>
        <taxon>Bacteria</taxon>
        <taxon>Pseudomonadati</taxon>
        <taxon>Campylobacterota</taxon>
        <taxon>Epsilonproteobacteria</taxon>
        <taxon>Campylobacterales</taxon>
        <taxon>Sulfurovaceae</taxon>
        <taxon>Sulfurovum</taxon>
    </lineage>
</organism>
<proteinExistence type="predicted"/>
<dbReference type="InterPro" id="IPR011010">
    <property type="entry name" value="DNA_brk_join_enz"/>
</dbReference>
<dbReference type="PROSITE" id="PS51898">
    <property type="entry name" value="TYR_RECOMBINASE"/>
    <property type="match status" value="1"/>
</dbReference>
<dbReference type="CDD" id="cd00397">
    <property type="entry name" value="DNA_BRE_C"/>
    <property type="match status" value="1"/>
</dbReference>
<dbReference type="SUPFAM" id="SSF56349">
    <property type="entry name" value="DNA breaking-rejoining enzymes"/>
    <property type="match status" value="1"/>
</dbReference>
<evidence type="ECO:0000256" key="1">
    <source>
        <dbReference type="ARBA" id="ARBA00023172"/>
    </source>
</evidence>
<name>A0A7M1S393_9BACT</name>